<organism evidence="2 3">
    <name type="scientific">Panagrellus redivivus</name>
    <name type="common">Microworm</name>
    <dbReference type="NCBI Taxonomy" id="6233"/>
    <lineage>
        <taxon>Eukaryota</taxon>
        <taxon>Metazoa</taxon>
        <taxon>Ecdysozoa</taxon>
        <taxon>Nematoda</taxon>
        <taxon>Chromadorea</taxon>
        <taxon>Rhabditida</taxon>
        <taxon>Tylenchina</taxon>
        <taxon>Panagrolaimomorpha</taxon>
        <taxon>Panagrolaimoidea</taxon>
        <taxon>Panagrolaimidae</taxon>
        <taxon>Panagrellus</taxon>
    </lineage>
</organism>
<feature type="region of interest" description="Disordered" evidence="1">
    <location>
        <begin position="1"/>
        <end position="43"/>
    </location>
</feature>
<proteinExistence type="predicted"/>
<evidence type="ECO:0000256" key="1">
    <source>
        <dbReference type="SAM" id="MobiDB-lite"/>
    </source>
</evidence>
<dbReference type="Proteomes" id="UP000492821">
    <property type="component" value="Unassembled WGS sequence"/>
</dbReference>
<sequence>MATEGSEDGTRNDQEAEIDIWNRINDPNDAKDAGIDTSEERDADISKIEAEMRAPPSRLTAAECRYFSSTPTSILYDY</sequence>
<dbReference type="AlphaFoldDB" id="A0A7E4WBE3"/>
<keyword evidence="2" id="KW-1185">Reference proteome</keyword>
<dbReference type="WBParaSite" id="Pan_g8571.t1">
    <property type="protein sequence ID" value="Pan_g8571.t1"/>
    <property type="gene ID" value="Pan_g8571"/>
</dbReference>
<evidence type="ECO:0000313" key="2">
    <source>
        <dbReference type="Proteomes" id="UP000492821"/>
    </source>
</evidence>
<accession>A0A7E4WBE3</accession>
<evidence type="ECO:0000313" key="3">
    <source>
        <dbReference type="WBParaSite" id="Pan_g8571.t1"/>
    </source>
</evidence>
<feature type="compositionally biased region" description="Basic and acidic residues" evidence="1">
    <location>
        <begin position="26"/>
        <end position="43"/>
    </location>
</feature>
<protein>
    <submittedName>
        <fullName evidence="3">Phosducin domain-containing protein</fullName>
    </submittedName>
</protein>
<reference evidence="2" key="1">
    <citation type="journal article" date="2013" name="Genetics">
        <title>The draft genome and transcriptome of Panagrellus redivivus are shaped by the harsh demands of a free-living lifestyle.</title>
        <authorList>
            <person name="Srinivasan J."/>
            <person name="Dillman A.R."/>
            <person name="Macchietto M.G."/>
            <person name="Heikkinen L."/>
            <person name="Lakso M."/>
            <person name="Fracchia K.M."/>
            <person name="Antoshechkin I."/>
            <person name="Mortazavi A."/>
            <person name="Wong G."/>
            <person name="Sternberg P.W."/>
        </authorList>
    </citation>
    <scope>NUCLEOTIDE SEQUENCE [LARGE SCALE GENOMIC DNA]</scope>
    <source>
        <strain evidence="2">MT8872</strain>
    </source>
</reference>
<name>A0A7E4WBE3_PANRE</name>
<reference evidence="3" key="2">
    <citation type="submission" date="2020-10" db="UniProtKB">
        <authorList>
            <consortium name="WormBaseParasite"/>
        </authorList>
    </citation>
    <scope>IDENTIFICATION</scope>
</reference>